<dbReference type="InterPro" id="IPR029055">
    <property type="entry name" value="Ntn_hydrolases_N"/>
</dbReference>
<reference evidence="3 4" key="1">
    <citation type="submission" date="2019-12" db="EMBL/GenBank/DDBJ databases">
        <title>Complete Genome Sequence of a Quorum-Sensing Bacterium,Rhodobacteraceae bacterium C31, Isolated from a marine microalgae symbiotic bacteria.</title>
        <authorList>
            <person name="Zhang Y."/>
        </authorList>
    </citation>
    <scope>NUCLEOTIDE SEQUENCE [LARGE SCALE GENOMIC DNA]</scope>
    <source>
        <strain evidence="3 4">C31</strain>
    </source>
</reference>
<organism evidence="3 4">
    <name type="scientific">Ponticoccus alexandrii</name>
    <dbReference type="NCBI Taxonomy" id="1943633"/>
    <lineage>
        <taxon>Bacteria</taxon>
        <taxon>Pseudomonadati</taxon>
        <taxon>Pseudomonadota</taxon>
        <taxon>Alphaproteobacteria</taxon>
        <taxon>Rhodobacterales</taxon>
        <taxon>Roseobacteraceae</taxon>
        <taxon>Ponticoccus</taxon>
    </lineage>
</organism>
<accession>A0ABX7F5L4</accession>
<evidence type="ECO:0000313" key="4">
    <source>
        <dbReference type="Proteomes" id="UP000596387"/>
    </source>
</evidence>
<proteinExistence type="predicted"/>
<keyword evidence="4" id="KW-1185">Reference proteome</keyword>
<gene>
    <name evidence="3" type="ORF">GQA70_05530</name>
</gene>
<evidence type="ECO:0000259" key="2">
    <source>
        <dbReference type="PROSITE" id="PS51278"/>
    </source>
</evidence>
<dbReference type="InterPro" id="IPR017932">
    <property type="entry name" value="GATase_2_dom"/>
</dbReference>
<dbReference type="PANTHER" id="PTHR42824:SF1">
    <property type="entry name" value="GLUTAMINE AMIDOTRANSFERASE YAFJ-RELATED"/>
    <property type="match status" value="1"/>
</dbReference>
<protein>
    <submittedName>
        <fullName evidence="3">Class II glutamine amidotransferase</fullName>
    </submittedName>
</protein>
<keyword evidence="1 3" id="KW-0315">Glutamine amidotransferase</keyword>
<sequence>MCELFAMSATEPHTVRYELDLFAAEGGEKHQNRDGWGILFAQERDCYIFREPDPAATSELTRMVVRNERPCKHLIAHVRRASVGGVELANTHPFDRVLNGRRHAFAHNGGLPGIEDRGDTRALRAERIGDTDSELAFLLLLDRLRASAPGDPAERFDVFARFAAEMRELGSANFLFFDGERLFVHADRRRFETEDGVTEPREPGLNIRSFGERHAGQRWDAAGASISEVSGPLHLIASVPLDSEGWEPLERGTVLALKDGVIEARRIV</sequence>
<dbReference type="PROSITE" id="PS51278">
    <property type="entry name" value="GATASE_TYPE_2"/>
    <property type="match status" value="1"/>
</dbReference>
<name>A0ABX7F5L4_9RHOB</name>
<feature type="domain" description="Glutamine amidotransferase type-2" evidence="2">
    <location>
        <begin position="2"/>
        <end position="268"/>
    </location>
</feature>
<dbReference type="SUPFAM" id="SSF56235">
    <property type="entry name" value="N-terminal nucleophile aminohydrolases (Ntn hydrolases)"/>
    <property type="match status" value="1"/>
</dbReference>
<dbReference type="PANTHER" id="PTHR42824">
    <property type="entry name" value="GLUTAMINE AMIDOTRANSFERASE"/>
    <property type="match status" value="1"/>
</dbReference>
<dbReference type="Proteomes" id="UP000596387">
    <property type="component" value="Chromosome"/>
</dbReference>
<dbReference type="RefSeq" id="WP_031322812.1">
    <property type="nucleotide sequence ID" value="NZ_CP047166.1"/>
</dbReference>
<dbReference type="Gene3D" id="3.60.20.10">
    <property type="entry name" value="Glutamine Phosphoribosylpyrophosphate, subunit 1, domain 1"/>
    <property type="match status" value="1"/>
</dbReference>
<dbReference type="InterPro" id="IPR026869">
    <property type="entry name" value="EgtC-like"/>
</dbReference>
<dbReference type="EMBL" id="CP047166">
    <property type="protein sequence ID" value="QRF65826.1"/>
    <property type="molecule type" value="Genomic_DNA"/>
</dbReference>
<evidence type="ECO:0000313" key="3">
    <source>
        <dbReference type="EMBL" id="QRF65826.1"/>
    </source>
</evidence>
<dbReference type="CDD" id="cd01908">
    <property type="entry name" value="YafJ"/>
    <property type="match status" value="1"/>
</dbReference>
<dbReference type="Pfam" id="PF13230">
    <property type="entry name" value="GATase_4"/>
    <property type="match status" value="1"/>
</dbReference>
<evidence type="ECO:0000256" key="1">
    <source>
        <dbReference type="ARBA" id="ARBA00022962"/>
    </source>
</evidence>